<dbReference type="Proteomes" id="UP000261140">
    <property type="component" value="Unassembled WGS sequence"/>
</dbReference>
<comment type="caution">
    <text evidence="2">The sequence shown here is derived from an EMBL/GenBank/DDBJ whole genome shotgun (WGS) entry which is preliminary data.</text>
</comment>
<dbReference type="AlphaFoldDB" id="A0A3E2TB12"/>
<dbReference type="RefSeq" id="WP_117505091.1">
    <property type="nucleotide sequence ID" value="NZ_JAQCXY010000007.1"/>
</dbReference>
<evidence type="ECO:0000313" key="5">
    <source>
        <dbReference type="Proteomes" id="UP000261140"/>
    </source>
</evidence>
<dbReference type="EMBL" id="QVEZ01000001">
    <property type="protein sequence ID" value="RGC07424.1"/>
    <property type="molecule type" value="Genomic_DNA"/>
</dbReference>
<evidence type="ECO:0000313" key="3">
    <source>
        <dbReference type="EMBL" id="RGC07424.1"/>
    </source>
</evidence>
<protein>
    <submittedName>
        <fullName evidence="2">Uncharacterized protein</fullName>
    </submittedName>
</protein>
<name>A0A3E2TB12_9FIRM</name>
<proteinExistence type="predicted"/>
<dbReference type="EMBL" id="QVEQ01000003">
    <property type="protein sequence ID" value="RGB71863.1"/>
    <property type="molecule type" value="Genomic_DNA"/>
</dbReference>
<keyword evidence="1" id="KW-0812">Transmembrane</keyword>
<keyword evidence="1" id="KW-0472">Membrane</keyword>
<evidence type="ECO:0000256" key="1">
    <source>
        <dbReference type="SAM" id="Phobius"/>
    </source>
</evidence>
<gene>
    <name evidence="3" type="ORF">DW905_02305</name>
    <name evidence="2" type="ORF">DWZ89_05000</name>
</gene>
<dbReference type="Proteomes" id="UP000261079">
    <property type="component" value="Unassembled WGS sequence"/>
</dbReference>
<evidence type="ECO:0000313" key="2">
    <source>
        <dbReference type="EMBL" id="RGB71863.1"/>
    </source>
</evidence>
<keyword evidence="1" id="KW-1133">Transmembrane helix</keyword>
<reference evidence="4 5" key="1">
    <citation type="submission" date="2018-08" db="EMBL/GenBank/DDBJ databases">
        <title>A genome reference for cultivated species of the human gut microbiota.</title>
        <authorList>
            <person name="Zou Y."/>
            <person name="Xue W."/>
            <person name="Luo G."/>
        </authorList>
    </citation>
    <scope>NUCLEOTIDE SEQUENCE [LARGE SCALE GENOMIC DNA]</scope>
    <source>
        <strain evidence="2 5">AF36-11AT</strain>
        <strain evidence="3 4">AM42-11AC</strain>
    </source>
</reference>
<organism evidence="2 5">
    <name type="scientific">Faecalibacterium prausnitzii</name>
    <dbReference type="NCBI Taxonomy" id="853"/>
    <lineage>
        <taxon>Bacteria</taxon>
        <taxon>Bacillati</taxon>
        <taxon>Bacillota</taxon>
        <taxon>Clostridia</taxon>
        <taxon>Eubacteriales</taxon>
        <taxon>Oscillospiraceae</taxon>
        <taxon>Faecalibacterium</taxon>
    </lineage>
</organism>
<evidence type="ECO:0000313" key="4">
    <source>
        <dbReference type="Proteomes" id="UP000261079"/>
    </source>
</evidence>
<accession>A0A3E2TB12</accession>
<sequence length="75" mass="8184">MDWKIHRAILIAAIWIAEVLSAGICGFIAALALIPASYAARGYFAFGGEWLIVLGVTLLAFHVINNAFFGMLKHH</sequence>
<feature type="transmembrane region" description="Helical" evidence="1">
    <location>
        <begin position="50"/>
        <end position="72"/>
    </location>
</feature>
<feature type="transmembrane region" description="Helical" evidence="1">
    <location>
        <begin position="12"/>
        <end position="38"/>
    </location>
</feature>